<accession>A0A2G4T5F2</accession>
<gene>
    <name evidence="2" type="ORF">RHIMIDRAFT_59035</name>
</gene>
<reference evidence="2 3" key="1">
    <citation type="journal article" date="2016" name="Proc. Natl. Acad. Sci. U.S.A.">
        <title>Lipid metabolic changes in an early divergent fungus govern the establishment of a mutualistic symbiosis with endobacteria.</title>
        <authorList>
            <person name="Lastovetsky O.A."/>
            <person name="Gaspar M.L."/>
            <person name="Mondo S.J."/>
            <person name="LaButti K.M."/>
            <person name="Sandor L."/>
            <person name="Grigoriev I.V."/>
            <person name="Henry S.A."/>
            <person name="Pawlowska T.E."/>
        </authorList>
    </citation>
    <scope>NUCLEOTIDE SEQUENCE [LARGE SCALE GENOMIC DNA]</scope>
    <source>
        <strain evidence="2 3">ATCC 52813</strain>
    </source>
</reference>
<dbReference type="EMBL" id="KZ303843">
    <property type="protein sequence ID" value="PHZ16228.1"/>
    <property type="molecule type" value="Genomic_DNA"/>
</dbReference>
<dbReference type="GeneID" id="35446433"/>
<sequence length="298" mass="33980">MILKLLVSFIFFTLFLIMSHSSRHDCSSPASSNVIFKPGLLPLVITAPHGGWKRPTTIPDRVKNGSLVLTDLYTAEIAQDIYERIEQHYGHSPHLVVNTISRRKADPNRDIDEGTETEGGRHMWIEYHSRIRDAIEALHRRHSFGLLIDIHGHTHPQGMIELGYLIEPTDMRSSSDILNQVALKQSSIQSLASRHKSIIEPSKLLKQFGDNIVNYNSNITAVPSTDNFEPGDEYFRGAYTIQTYHHHNDKARQGLDAIQIEIPQRFRLTPESREQLVHSVANAAIQFLDNYYIIKTRL</sequence>
<protein>
    <recommendedName>
        <fullName evidence="4">N-formylglutamate amidohydrolase</fullName>
    </recommendedName>
</protein>
<organism evidence="2 3">
    <name type="scientific">Rhizopus microsporus ATCC 52813</name>
    <dbReference type="NCBI Taxonomy" id="1340429"/>
    <lineage>
        <taxon>Eukaryota</taxon>
        <taxon>Fungi</taxon>
        <taxon>Fungi incertae sedis</taxon>
        <taxon>Mucoromycota</taxon>
        <taxon>Mucoromycotina</taxon>
        <taxon>Mucoromycetes</taxon>
        <taxon>Mucorales</taxon>
        <taxon>Mucorineae</taxon>
        <taxon>Rhizopodaceae</taxon>
        <taxon>Rhizopus</taxon>
    </lineage>
</organism>
<keyword evidence="3" id="KW-1185">Reference proteome</keyword>
<dbReference type="SUPFAM" id="SSF53187">
    <property type="entry name" value="Zn-dependent exopeptidases"/>
    <property type="match status" value="1"/>
</dbReference>
<feature type="signal peptide" evidence="1">
    <location>
        <begin position="1"/>
        <end position="21"/>
    </location>
</feature>
<feature type="chain" id="PRO_5013727456" description="N-formylglutamate amidohydrolase" evidence="1">
    <location>
        <begin position="22"/>
        <end position="298"/>
    </location>
</feature>
<dbReference type="RefSeq" id="XP_023469936.1">
    <property type="nucleotide sequence ID" value="XM_023615445.1"/>
</dbReference>
<evidence type="ECO:0008006" key="4">
    <source>
        <dbReference type="Google" id="ProtNLM"/>
    </source>
</evidence>
<dbReference type="Gene3D" id="3.40.630.40">
    <property type="entry name" value="Zn-dependent exopeptidases"/>
    <property type="match status" value="1"/>
</dbReference>
<evidence type="ECO:0000256" key="1">
    <source>
        <dbReference type="SAM" id="SignalP"/>
    </source>
</evidence>
<keyword evidence="1" id="KW-0732">Signal</keyword>
<proteinExistence type="predicted"/>
<dbReference type="Proteomes" id="UP000242254">
    <property type="component" value="Unassembled WGS sequence"/>
</dbReference>
<name>A0A2G4T5F2_RHIZD</name>
<dbReference type="AlphaFoldDB" id="A0A2G4T5F2"/>
<evidence type="ECO:0000313" key="3">
    <source>
        <dbReference type="Proteomes" id="UP000242254"/>
    </source>
</evidence>
<evidence type="ECO:0000313" key="2">
    <source>
        <dbReference type="EMBL" id="PHZ16228.1"/>
    </source>
</evidence>